<name>A0A212U168_9BURK</name>
<evidence type="ECO:0000256" key="2">
    <source>
        <dbReference type="ARBA" id="ARBA00022723"/>
    </source>
</evidence>
<evidence type="ECO:0000256" key="3">
    <source>
        <dbReference type="ARBA" id="ARBA00023004"/>
    </source>
</evidence>
<dbReference type="Pfam" id="PF00034">
    <property type="entry name" value="Cytochrom_C"/>
    <property type="match status" value="1"/>
</dbReference>
<dbReference type="GO" id="GO:0020037">
    <property type="term" value="F:heme binding"/>
    <property type="evidence" value="ECO:0007669"/>
    <property type="project" value="InterPro"/>
</dbReference>
<feature type="domain" description="Cytochrome c" evidence="6">
    <location>
        <begin position="19"/>
        <end position="120"/>
    </location>
</feature>
<keyword evidence="8" id="KW-1185">Reference proteome</keyword>
<evidence type="ECO:0000313" key="7">
    <source>
        <dbReference type="EMBL" id="SNC71978.1"/>
    </source>
</evidence>
<keyword evidence="3 4" id="KW-0408">Iron</keyword>
<reference evidence="7 8" key="1">
    <citation type="submission" date="2017-06" db="EMBL/GenBank/DDBJ databases">
        <authorList>
            <person name="Kim H.J."/>
            <person name="Triplett B.A."/>
        </authorList>
    </citation>
    <scope>NUCLEOTIDE SEQUENCE [LARGE SCALE GENOMIC DNA]</scope>
    <source>
        <strain evidence="7 8">MWH-VicM1</strain>
    </source>
</reference>
<keyword evidence="5" id="KW-0732">Signal</keyword>
<dbReference type="PROSITE" id="PS51007">
    <property type="entry name" value="CYTC"/>
    <property type="match status" value="1"/>
</dbReference>
<accession>A0A212U168</accession>
<dbReference type="InterPro" id="IPR009056">
    <property type="entry name" value="Cyt_c-like_dom"/>
</dbReference>
<sequence>MKKTLMTLAIAALATSAYADNHNNPEMLKIATNAGCMTCHQVEPRTDGKLPIGPAWKDVSKKYAGKKDAAAVLTKEVMNGTNLYDSHWKGKVSGVAMPPNAVAIKEPDAKKLVAWILSLK</sequence>
<evidence type="ECO:0000313" key="8">
    <source>
        <dbReference type="Proteomes" id="UP000197215"/>
    </source>
</evidence>
<feature type="chain" id="PRO_5012488066" evidence="5">
    <location>
        <begin position="20"/>
        <end position="120"/>
    </location>
</feature>
<evidence type="ECO:0000256" key="5">
    <source>
        <dbReference type="SAM" id="SignalP"/>
    </source>
</evidence>
<dbReference type="EMBL" id="FYEX01000002">
    <property type="protein sequence ID" value="SNC71978.1"/>
    <property type="molecule type" value="Genomic_DNA"/>
</dbReference>
<protein>
    <submittedName>
        <fullName evidence="7">Cytochrome c</fullName>
    </submittedName>
</protein>
<dbReference type="GO" id="GO:0046872">
    <property type="term" value="F:metal ion binding"/>
    <property type="evidence" value="ECO:0007669"/>
    <property type="project" value="UniProtKB-KW"/>
</dbReference>
<dbReference type="Proteomes" id="UP000197215">
    <property type="component" value="Unassembled WGS sequence"/>
</dbReference>
<dbReference type="RefSeq" id="WP_243383411.1">
    <property type="nucleotide sequence ID" value="NZ_FYEX01000002.1"/>
</dbReference>
<keyword evidence="2 4" id="KW-0479">Metal-binding</keyword>
<gene>
    <name evidence="7" type="ORF">SAMN06295916_1443</name>
</gene>
<dbReference type="GO" id="GO:0009055">
    <property type="term" value="F:electron transfer activity"/>
    <property type="evidence" value="ECO:0007669"/>
    <property type="project" value="InterPro"/>
</dbReference>
<keyword evidence="1 4" id="KW-0349">Heme</keyword>
<evidence type="ECO:0000256" key="1">
    <source>
        <dbReference type="ARBA" id="ARBA00022617"/>
    </source>
</evidence>
<evidence type="ECO:0000256" key="4">
    <source>
        <dbReference type="PROSITE-ProRule" id="PRU00433"/>
    </source>
</evidence>
<dbReference type="SUPFAM" id="SSF46626">
    <property type="entry name" value="Cytochrome c"/>
    <property type="match status" value="1"/>
</dbReference>
<dbReference type="Gene3D" id="1.10.760.10">
    <property type="entry name" value="Cytochrome c-like domain"/>
    <property type="match status" value="1"/>
</dbReference>
<feature type="signal peptide" evidence="5">
    <location>
        <begin position="1"/>
        <end position="19"/>
    </location>
</feature>
<dbReference type="AlphaFoldDB" id="A0A212U168"/>
<dbReference type="InterPro" id="IPR036909">
    <property type="entry name" value="Cyt_c-like_dom_sf"/>
</dbReference>
<proteinExistence type="predicted"/>
<organism evidence="7 8">
    <name type="scientific">Polynucleobacter victoriensis</name>
    <dbReference type="NCBI Taxonomy" id="2049319"/>
    <lineage>
        <taxon>Bacteria</taxon>
        <taxon>Pseudomonadati</taxon>
        <taxon>Pseudomonadota</taxon>
        <taxon>Betaproteobacteria</taxon>
        <taxon>Burkholderiales</taxon>
        <taxon>Burkholderiaceae</taxon>
        <taxon>Polynucleobacter</taxon>
    </lineage>
</organism>
<evidence type="ECO:0000259" key="6">
    <source>
        <dbReference type="PROSITE" id="PS51007"/>
    </source>
</evidence>